<evidence type="ECO:0000313" key="3">
    <source>
        <dbReference type="Proteomes" id="UP000824540"/>
    </source>
</evidence>
<accession>A0A8T2PDL2</accession>
<gene>
    <name evidence="2" type="ORF">JZ751_024514</name>
</gene>
<name>A0A8T2PDL2_9TELE</name>
<protein>
    <submittedName>
        <fullName evidence="2">Uncharacterized protein</fullName>
    </submittedName>
</protein>
<keyword evidence="3" id="KW-1185">Reference proteome</keyword>
<dbReference type="Proteomes" id="UP000824540">
    <property type="component" value="Unassembled WGS sequence"/>
</dbReference>
<comment type="caution">
    <text evidence="2">The sequence shown here is derived from an EMBL/GenBank/DDBJ whole genome shotgun (WGS) entry which is preliminary data.</text>
</comment>
<evidence type="ECO:0000256" key="1">
    <source>
        <dbReference type="SAM" id="MobiDB-lite"/>
    </source>
</evidence>
<feature type="compositionally biased region" description="Polar residues" evidence="1">
    <location>
        <begin position="1"/>
        <end position="10"/>
    </location>
</feature>
<dbReference type="AlphaFoldDB" id="A0A8T2PDL2"/>
<sequence>MQLASPSRTMEQGRPAKEQLTERLMGLPGGPAEESPYSPRLWPSRPAFPMAIIWFPECMPW</sequence>
<proteinExistence type="predicted"/>
<dbReference type="EMBL" id="JAFBMS010000007">
    <property type="protein sequence ID" value="KAG9350625.1"/>
    <property type="molecule type" value="Genomic_DNA"/>
</dbReference>
<organism evidence="2 3">
    <name type="scientific">Albula glossodonta</name>
    <name type="common">roundjaw bonefish</name>
    <dbReference type="NCBI Taxonomy" id="121402"/>
    <lineage>
        <taxon>Eukaryota</taxon>
        <taxon>Metazoa</taxon>
        <taxon>Chordata</taxon>
        <taxon>Craniata</taxon>
        <taxon>Vertebrata</taxon>
        <taxon>Euteleostomi</taxon>
        <taxon>Actinopterygii</taxon>
        <taxon>Neopterygii</taxon>
        <taxon>Teleostei</taxon>
        <taxon>Albuliformes</taxon>
        <taxon>Albulidae</taxon>
        <taxon>Albula</taxon>
    </lineage>
</organism>
<feature type="region of interest" description="Disordered" evidence="1">
    <location>
        <begin position="1"/>
        <end position="40"/>
    </location>
</feature>
<reference evidence="2" key="1">
    <citation type="thesis" date="2021" institute="BYU ScholarsArchive" country="Provo, UT, USA">
        <title>Applications of and Algorithms for Genome Assembly and Genomic Analyses with an Emphasis on Marine Teleosts.</title>
        <authorList>
            <person name="Pickett B.D."/>
        </authorList>
    </citation>
    <scope>NUCLEOTIDE SEQUENCE</scope>
    <source>
        <strain evidence="2">HI-2016</strain>
    </source>
</reference>
<evidence type="ECO:0000313" key="2">
    <source>
        <dbReference type="EMBL" id="KAG9350625.1"/>
    </source>
</evidence>